<reference evidence="1 2" key="1">
    <citation type="submission" date="2016-10" db="EMBL/GenBank/DDBJ databases">
        <authorList>
            <person name="de Groot N.N."/>
        </authorList>
    </citation>
    <scope>NUCLEOTIDE SEQUENCE [LARGE SCALE GENOMIC DNA]</scope>
    <source>
        <strain evidence="1 2">DSM 23995</strain>
    </source>
</reference>
<dbReference type="RefSeq" id="WP_091658062.1">
    <property type="nucleotide sequence ID" value="NZ_FONT01000002.1"/>
</dbReference>
<protein>
    <submittedName>
        <fullName evidence="1">Uncharacterized protein</fullName>
    </submittedName>
</protein>
<dbReference type="Proteomes" id="UP000199516">
    <property type="component" value="Unassembled WGS sequence"/>
</dbReference>
<evidence type="ECO:0000313" key="2">
    <source>
        <dbReference type="Proteomes" id="UP000199516"/>
    </source>
</evidence>
<accession>A0A1I2B4X6</accession>
<gene>
    <name evidence="1" type="ORF">SAMN05192532_10246</name>
</gene>
<dbReference type="AlphaFoldDB" id="A0A1I2B4X6"/>
<organism evidence="1 2">
    <name type="scientific">Alteribacillus iranensis</name>
    <dbReference type="NCBI Taxonomy" id="930128"/>
    <lineage>
        <taxon>Bacteria</taxon>
        <taxon>Bacillati</taxon>
        <taxon>Bacillota</taxon>
        <taxon>Bacilli</taxon>
        <taxon>Bacillales</taxon>
        <taxon>Bacillaceae</taxon>
        <taxon>Alteribacillus</taxon>
    </lineage>
</organism>
<name>A0A1I2B4X6_9BACI</name>
<dbReference type="EMBL" id="FONT01000002">
    <property type="protein sequence ID" value="SFE50343.1"/>
    <property type="molecule type" value="Genomic_DNA"/>
</dbReference>
<sequence length="82" mass="9401">MQELPVRHILFEDKWEKYTEALHILQAELKEKEVDNRLLDECLEAAFELADLSVDEAFVTGYEKGRKNGINQKSVPAPSRVG</sequence>
<proteinExistence type="predicted"/>
<evidence type="ECO:0000313" key="1">
    <source>
        <dbReference type="EMBL" id="SFE50343.1"/>
    </source>
</evidence>
<keyword evidence="2" id="KW-1185">Reference proteome</keyword>